<dbReference type="Proteomes" id="UP000784128">
    <property type="component" value="Unassembled WGS sequence"/>
</dbReference>
<dbReference type="Gene3D" id="3.10.450.50">
    <property type="match status" value="1"/>
</dbReference>
<feature type="domain" description="SnoaL-like" evidence="1">
    <location>
        <begin position="8"/>
        <end position="107"/>
    </location>
</feature>
<dbReference type="InterPro" id="IPR037401">
    <property type="entry name" value="SnoaL-like"/>
</dbReference>
<dbReference type="RefSeq" id="WP_214296199.1">
    <property type="nucleotide sequence ID" value="NZ_JAHDYS010000001.1"/>
</dbReference>
<gene>
    <name evidence="2" type="ORF">KJB30_01780</name>
</gene>
<comment type="caution">
    <text evidence="2">The sequence shown here is derived from an EMBL/GenBank/DDBJ whole genome shotgun (WGS) entry which is preliminary data.</text>
</comment>
<sequence>MSDNKNTIERYLDGFRKGDHEKILSCLTEDVIWDLPGAFHLVGKQEFDKEIENPAFQGHPDITVSRTTEENDVVIVEGTVQAQKASGGVLDLAFVDVFEMRNAKICRLISYLMEVKADGV</sequence>
<organism evidence="2 3">
    <name type="scientific">Pelotalea chapellei</name>
    <dbReference type="NCBI Taxonomy" id="44671"/>
    <lineage>
        <taxon>Bacteria</taxon>
        <taxon>Pseudomonadati</taxon>
        <taxon>Thermodesulfobacteriota</taxon>
        <taxon>Desulfuromonadia</taxon>
        <taxon>Geobacterales</taxon>
        <taxon>Geobacteraceae</taxon>
        <taxon>Pelotalea</taxon>
    </lineage>
</organism>
<dbReference type="SUPFAM" id="SSF54427">
    <property type="entry name" value="NTF2-like"/>
    <property type="match status" value="1"/>
</dbReference>
<dbReference type="EMBL" id="JAHDYS010000001">
    <property type="protein sequence ID" value="MBT1070504.1"/>
    <property type="molecule type" value="Genomic_DNA"/>
</dbReference>
<name>A0ABS5U498_9BACT</name>
<evidence type="ECO:0000313" key="2">
    <source>
        <dbReference type="EMBL" id="MBT1070504.1"/>
    </source>
</evidence>
<keyword evidence="3" id="KW-1185">Reference proteome</keyword>
<evidence type="ECO:0000313" key="3">
    <source>
        <dbReference type="Proteomes" id="UP000784128"/>
    </source>
</evidence>
<proteinExistence type="predicted"/>
<reference evidence="2 3" key="1">
    <citation type="submission" date="2021-05" db="EMBL/GenBank/DDBJ databases">
        <title>The draft genome of Geobacter chapellei DSM 13688.</title>
        <authorList>
            <person name="Xu Z."/>
            <person name="Masuda Y."/>
            <person name="Itoh H."/>
            <person name="Senoo K."/>
        </authorList>
    </citation>
    <scope>NUCLEOTIDE SEQUENCE [LARGE SCALE GENOMIC DNA]</scope>
    <source>
        <strain evidence="2 3">DSM 13688</strain>
    </source>
</reference>
<dbReference type="InterPro" id="IPR032710">
    <property type="entry name" value="NTF2-like_dom_sf"/>
</dbReference>
<accession>A0ABS5U498</accession>
<protein>
    <submittedName>
        <fullName evidence="2">Nuclear transport factor 2 family protein</fullName>
    </submittedName>
</protein>
<evidence type="ECO:0000259" key="1">
    <source>
        <dbReference type="Pfam" id="PF12680"/>
    </source>
</evidence>
<dbReference type="Pfam" id="PF12680">
    <property type="entry name" value="SnoaL_2"/>
    <property type="match status" value="1"/>
</dbReference>